<feature type="compositionally biased region" description="Polar residues" evidence="2">
    <location>
        <begin position="230"/>
        <end position="248"/>
    </location>
</feature>
<feature type="compositionally biased region" description="Polar residues" evidence="2">
    <location>
        <begin position="147"/>
        <end position="163"/>
    </location>
</feature>
<gene>
    <name evidence="3" type="ORF">CEY00_Acc29771</name>
</gene>
<dbReference type="FunCoup" id="A0A2R6PDU9">
    <property type="interactions" value="3792"/>
</dbReference>
<feature type="compositionally biased region" description="Polar residues" evidence="2">
    <location>
        <begin position="1212"/>
        <end position="1229"/>
    </location>
</feature>
<organism evidence="3 4">
    <name type="scientific">Actinidia chinensis var. chinensis</name>
    <name type="common">Chinese soft-hair kiwi</name>
    <dbReference type="NCBI Taxonomy" id="1590841"/>
    <lineage>
        <taxon>Eukaryota</taxon>
        <taxon>Viridiplantae</taxon>
        <taxon>Streptophyta</taxon>
        <taxon>Embryophyta</taxon>
        <taxon>Tracheophyta</taxon>
        <taxon>Spermatophyta</taxon>
        <taxon>Magnoliopsida</taxon>
        <taxon>eudicotyledons</taxon>
        <taxon>Gunneridae</taxon>
        <taxon>Pentapetalae</taxon>
        <taxon>asterids</taxon>
        <taxon>Ericales</taxon>
        <taxon>Actinidiaceae</taxon>
        <taxon>Actinidia</taxon>
    </lineage>
</organism>
<feature type="compositionally biased region" description="Low complexity" evidence="2">
    <location>
        <begin position="55"/>
        <end position="71"/>
    </location>
</feature>
<name>A0A2R6PDU9_ACTCC</name>
<feature type="compositionally biased region" description="Polar residues" evidence="2">
    <location>
        <begin position="114"/>
        <end position="135"/>
    </location>
</feature>
<feature type="compositionally biased region" description="Basic and acidic residues" evidence="2">
    <location>
        <begin position="538"/>
        <end position="567"/>
    </location>
</feature>
<feature type="compositionally biased region" description="Polar residues" evidence="2">
    <location>
        <begin position="1536"/>
        <end position="1548"/>
    </location>
</feature>
<feature type="compositionally biased region" description="Basic residues" evidence="2">
    <location>
        <begin position="986"/>
        <end position="999"/>
    </location>
</feature>
<evidence type="ECO:0000313" key="4">
    <source>
        <dbReference type="Proteomes" id="UP000241394"/>
    </source>
</evidence>
<dbReference type="PANTHER" id="PTHR34805:SF1">
    <property type="entry name" value="PROTEIN MODIFIER OF SNC1 1"/>
    <property type="match status" value="1"/>
</dbReference>
<proteinExistence type="predicted"/>
<reference evidence="4" key="2">
    <citation type="journal article" date="2018" name="BMC Genomics">
        <title>A manually annotated Actinidia chinensis var. chinensis (kiwifruit) genome highlights the challenges associated with draft genomes and gene prediction in plants.</title>
        <authorList>
            <person name="Pilkington S.M."/>
            <person name="Crowhurst R."/>
            <person name="Hilario E."/>
            <person name="Nardozza S."/>
            <person name="Fraser L."/>
            <person name="Peng Y."/>
            <person name="Gunaseelan K."/>
            <person name="Simpson R."/>
            <person name="Tahir J."/>
            <person name="Deroles S.C."/>
            <person name="Templeton K."/>
            <person name="Luo Z."/>
            <person name="Davy M."/>
            <person name="Cheng C."/>
            <person name="McNeilage M."/>
            <person name="Scaglione D."/>
            <person name="Liu Y."/>
            <person name="Zhang Q."/>
            <person name="Datson P."/>
            <person name="De Silva N."/>
            <person name="Gardiner S.E."/>
            <person name="Bassett H."/>
            <person name="Chagne D."/>
            <person name="McCallum J."/>
            <person name="Dzierzon H."/>
            <person name="Deng C."/>
            <person name="Wang Y.Y."/>
            <person name="Barron L."/>
            <person name="Manako K."/>
            <person name="Bowen J."/>
            <person name="Foster T.M."/>
            <person name="Erridge Z.A."/>
            <person name="Tiffin H."/>
            <person name="Waite C.N."/>
            <person name="Davies K.M."/>
            <person name="Grierson E.P."/>
            <person name="Laing W.A."/>
            <person name="Kirk R."/>
            <person name="Chen X."/>
            <person name="Wood M."/>
            <person name="Montefiori M."/>
            <person name="Brummell D.A."/>
            <person name="Schwinn K.E."/>
            <person name="Catanach A."/>
            <person name="Fullerton C."/>
            <person name="Li D."/>
            <person name="Meiyalaghan S."/>
            <person name="Nieuwenhuizen N."/>
            <person name="Read N."/>
            <person name="Prakash R."/>
            <person name="Hunter D."/>
            <person name="Zhang H."/>
            <person name="McKenzie M."/>
            <person name="Knabel M."/>
            <person name="Harris A."/>
            <person name="Allan A.C."/>
            <person name="Gleave A."/>
            <person name="Chen A."/>
            <person name="Janssen B.J."/>
            <person name="Plunkett B."/>
            <person name="Ampomah-Dwamena C."/>
            <person name="Voogd C."/>
            <person name="Leif D."/>
            <person name="Lafferty D."/>
            <person name="Souleyre E.J.F."/>
            <person name="Varkonyi-Gasic E."/>
            <person name="Gambi F."/>
            <person name="Hanley J."/>
            <person name="Yao J.L."/>
            <person name="Cheung J."/>
            <person name="David K.M."/>
            <person name="Warren B."/>
            <person name="Marsh K."/>
            <person name="Snowden K.C."/>
            <person name="Lin-Wang K."/>
            <person name="Brian L."/>
            <person name="Martinez-Sanchez M."/>
            <person name="Wang M."/>
            <person name="Ileperuma N."/>
            <person name="Macnee N."/>
            <person name="Campin R."/>
            <person name="McAtee P."/>
            <person name="Drummond R.S.M."/>
            <person name="Espley R.V."/>
            <person name="Ireland H.S."/>
            <person name="Wu R."/>
            <person name="Atkinson R.G."/>
            <person name="Karunairetnam S."/>
            <person name="Bulley S."/>
            <person name="Chunkath S."/>
            <person name="Hanley Z."/>
            <person name="Storey R."/>
            <person name="Thrimawithana A.H."/>
            <person name="Thomson S."/>
            <person name="David C."/>
            <person name="Testolin R."/>
            <person name="Huang H."/>
            <person name="Hellens R.P."/>
            <person name="Schaffer R.J."/>
        </authorList>
    </citation>
    <scope>NUCLEOTIDE SEQUENCE [LARGE SCALE GENOMIC DNA]</scope>
    <source>
        <strain evidence="4">cv. Red5</strain>
    </source>
</reference>
<protein>
    <submittedName>
        <fullName evidence="3">Protein MODIFIER OF like</fullName>
    </submittedName>
</protein>
<dbReference type="OMA" id="QHDGWEG"/>
<dbReference type="Gramene" id="PSR89568">
    <property type="protein sequence ID" value="PSR89568"/>
    <property type="gene ID" value="CEY00_Acc29771"/>
</dbReference>
<feature type="compositionally biased region" description="Basic and acidic residues" evidence="2">
    <location>
        <begin position="469"/>
        <end position="485"/>
    </location>
</feature>
<feature type="compositionally biased region" description="Basic and acidic residues" evidence="2">
    <location>
        <begin position="1551"/>
        <end position="1572"/>
    </location>
</feature>
<feature type="compositionally biased region" description="Polar residues" evidence="2">
    <location>
        <begin position="568"/>
        <end position="580"/>
    </location>
</feature>
<feature type="compositionally biased region" description="Polar residues" evidence="2">
    <location>
        <begin position="178"/>
        <end position="205"/>
    </location>
</feature>
<dbReference type="InParanoid" id="A0A2R6PDU9"/>
<evidence type="ECO:0000256" key="1">
    <source>
        <dbReference type="SAM" id="Coils"/>
    </source>
</evidence>
<dbReference type="EMBL" id="NKQK01000026">
    <property type="protein sequence ID" value="PSR89568.1"/>
    <property type="molecule type" value="Genomic_DNA"/>
</dbReference>
<feature type="compositionally biased region" description="Basic residues" evidence="2">
    <location>
        <begin position="1311"/>
        <end position="1320"/>
    </location>
</feature>
<dbReference type="PANTHER" id="PTHR34805">
    <property type="entry name" value="PROTEIN MODIFIER OF SNC1 1"/>
    <property type="match status" value="1"/>
</dbReference>
<feature type="compositionally biased region" description="Polar residues" evidence="2">
    <location>
        <begin position="1366"/>
        <end position="1382"/>
    </location>
</feature>
<feature type="compositionally biased region" description="Basic and acidic residues" evidence="2">
    <location>
        <begin position="452"/>
        <end position="461"/>
    </location>
</feature>
<feature type="compositionally biased region" description="Basic and acidic residues" evidence="2">
    <location>
        <begin position="1352"/>
        <end position="1365"/>
    </location>
</feature>
<evidence type="ECO:0000313" key="3">
    <source>
        <dbReference type="EMBL" id="PSR89568.1"/>
    </source>
</evidence>
<feature type="coiled-coil region" evidence="1">
    <location>
        <begin position="773"/>
        <end position="818"/>
    </location>
</feature>
<accession>A0A2R6PDU9</accession>
<dbReference type="STRING" id="1590841.A0A2R6PDU9"/>
<feature type="region of interest" description="Disordered" evidence="2">
    <location>
        <begin position="983"/>
        <end position="1007"/>
    </location>
</feature>
<feature type="compositionally biased region" description="Basic and acidic residues" evidence="2">
    <location>
        <begin position="1504"/>
        <end position="1529"/>
    </location>
</feature>
<sequence>MTSSMLAGERRGASARRGAGLGKLAVPKPLNLPSQKLENHGLDPNVEIVPKGTLSWGSRSSSSASNVWGSSTLSPIADGGTSSPSHLSGRPSSGSGTRPSSSCSDRTHEPTPNAWGQNSRPSSASGALTSNQTAPTYLRPRSAETRPGSSQLSRFAETSTDNSVAWGPAFSEKLGAASSKNDGFSLSSGDFPTLGSESESVGKSTDLQDHGSYSRPGSSSRPASGREKSITSSVGDTSVNENAESITLDTWRRDGSQHAEDGLVPPTVGNWEGDHPPPYLNANVPPQHFEAWHGRPINPPPGVWYRGLPGGPPYAAPLAPGGFPIEPFPFYSPQIPPAALANSPGPPPGAGPRGHHPHNGDRYRPHIPDAYIRPGMPIRPGFYPGPVAYEGYYHPPMGYCNPSEHDFPFMGMAAGPNYNRYPGENVPDPGNNHARAGPHSSTGKASVPEQVESGHHGDSRGPYKVLLKQHNEWDEKREENIREHSVPANAHAPYLGKGDRPMTLSQKNEWGMEDRNDEEIYSGRRVLGGDASSQNFDNRGRTSSDSVTEKLPENRAKAKTEDNRSASKSENAASTVSQAPQVFPATPKDSTLIQKIEGLNAKARASDGWPDVASVPSREEQKGRSQVVDTKVNCLINDAGTGAVGFGTIHTIGNIIPASHDVDISTSDKTLQTTASSVTTISRRASHGVQGRLDHRGKRFNTHDADGWRKKPLVTESTIVVSTANLETSSNMPVEDHLPFVEAAEKHGIKLKEKDEDESDDQAQRAKMREIAKQRALQLQKEEEERVREQKAKALAKLAELNRRTQATDGSIQKLEKAPLSGPIQQEQEECQISAEQVMFASKSETPSPALVSNPEDQIIKSNTAVRSTVMSTDTHLETSDNVHPEPLPLQDGQNSAADSKAAARVNEGSTSRHKRMGYKQKQNVSLGKNLAEKSIPVSSTEAPKNHADVVVTGVACTEVVAGEVGLSCESSLPMNPNIMTESAAHQRKKNSKSSKNKHKLDGVPSVTVLPSTVPKEINVEKVSTESGGLEGPELEVDISSVRSRTDAKTAVQPPEQQPSLPSEEVCGRVNNQWKSQHSRRMPKSQQANRMAEKDAVIWAPVRSHNKAEFMEKSSNRAISDTVDATAKSDNVMQNNMKNKRAEMERYVPKPVAKELAQQGSVQQPVFSSVSQTLLDDTVGRAEPYQNIESSQPSSVMIGKMGCTVEPGNGNGKQNKQSKTHGSWQQRGSVESMFVPDLQDGSLSTSKPSKNIRKSIEPDQSLKPDVNSMKEQLKSSDDLNTSDGWNRPENPDLAAPVTSALVKDRGVTDRGKRHPFKGHRSMGNSNDHDPRNSNKSSSDSPAPEIGQTDKTIASKENRGAGERTTSHWQPKSQAYSVHNQRGNRPGGGQSVTIEVSKAIRNDSPSQDSVQLPPHHNKEVGEHTVQPSIDPSVAEQKNVATEPNVGHQESKRERKVAAFRGRPRTPNQSCVNVEPAPTESMDAHNEQGFASGFRKNGNQNNLSGRGHESGQDYRQHNTSLNRERQTHNSHYEYQPVGQYNSNKSNNFEGQTDESHHAGSRYRERSQGHSRHDGGNFYGRQSGRAHVGASYD</sequence>
<feature type="region of interest" description="Disordered" evidence="2">
    <location>
        <begin position="421"/>
        <end position="584"/>
    </location>
</feature>
<feature type="region of interest" description="Disordered" evidence="2">
    <location>
        <begin position="1045"/>
        <end position="1064"/>
    </location>
</feature>
<dbReference type="GO" id="GO:0040029">
    <property type="term" value="P:epigenetic regulation of gene expression"/>
    <property type="evidence" value="ECO:0007669"/>
    <property type="project" value="TreeGrafter"/>
</dbReference>
<feature type="compositionally biased region" description="Basic and acidic residues" evidence="2">
    <location>
        <begin position="875"/>
        <end position="884"/>
    </location>
</feature>
<feature type="compositionally biased region" description="Low complexity" evidence="2">
    <location>
        <begin position="15"/>
        <end position="25"/>
    </location>
</feature>
<feature type="region of interest" description="Disordered" evidence="2">
    <location>
        <begin position="874"/>
        <end position="901"/>
    </location>
</feature>
<dbReference type="Proteomes" id="UP000241394">
    <property type="component" value="Chromosome LG26"/>
</dbReference>
<evidence type="ECO:0000256" key="2">
    <source>
        <dbReference type="SAM" id="MobiDB-lite"/>
    </source>
</evidence>
<reference evidence="3 4" key="1">
    <citation type="submission" date="2017-07" db="EMBL/GenBank/DDBJ databases">
        <title>An improved, manually edited Actinidia chinensis var. chinensis (kiwifruit) genome highlights the challenges associated with draft genomes and gene prediction in plants.</title>
        <authorList>
            <person name="Pilkington S."/>
            <person name="Crowhurst R."/>
            <person name="Hilario E."/>
            <person name="Nardozza S."/>
            <person name="Fraser L."/>
            <person name="Peng Y."/>
            <person name="Gunaseelan K."/>
            <person name="Simpson R."/>
            <person name="Tahir J."/>
            <person name="Deroles S."/>
            <person name="Templeton K."/>
            <person name="Luo Z."/>
            <person name="Davy M."/>
            <person name="Cheng C."/>
            <person name="Mcneilage M."/>
            <person name="Scaglione D."/>
            <person name="Liu Y."/>
            <person name="Zhang Q."/>
            <person name="Datson P."/>
            <person name="De Silva N."/>
            <person name="Gardiner S."/>
            <person name="Bassett H."/>
            <person name="Chagne D."/>
            <person name="Mccallum J."/>
            <person name="Dzierzon H."/>
            <person name="Deng C."/>
            <person name="Wang Y.-Y."/>
            <person name="Barron N."/>
            <person name="Manako K."/>
            <person name="Bowen J."/>
            <person name="Foster T."/>
            <person name="Erridge Z."/>
            <person name="Tiffin H."/>
            <person name="Waite C."/>
            <person name="Davies K."/>
            <person name="Grierson E."/>
            <person name="Laing W."/>
            <person name="Kirk R."/>
            <person name="Chen X."/>
            <person name="Wood M."/>
            <person name="Montefiori M."/>
            <person name="Brummell D."/>
            <person name="Schwinn K."/>
            <person name="Catanach A."/>
            <person name="Fullerton C."/>
            <person name="Li D."/>
            <person name="Meiyalaghan S."/>
            <person name="Nieuwenhuizen N."/>
            <person name="Read N."/>
            <person name="Prakash R."/>
            <person name="Hunter D."/>
            <person name="Zhang H."/>
            <person name="Mckenzie M."/>
            <person name="Knabel M."/>
            <person name="Harris A."/>
            <person name="Allan A."/>
            <person name="Chen A."/>
            <person name="Janssen B."/>
            <person name="Plunkett B."/>
            <person name="Dwamena C."/>
            <person name="Voogd C."/>
            <person name="Leif D."/>
            <person name="Lafferty D."/>
            <person name="Souleyre E."/>
            <person name="Varkonyi-Gasic E."/>
            <person name="Gambi F."/>
            <person name="Hanley J."/>
            <person name="Yao J.-L."/>
            <person name="Cheung J."/>
            <person name="David K."/>
            <person name="Warren B."/>
            <person name="Marsh K."/>
            <person name="Snowden K."/>
            <person name="Lin-Wang K."/>
            <person name="Brian L."/>
            <person name="Martinez-Sanchez M."/>
            <person name="Wang M."/>
            <person name="Ileperuma N."/>
            <person name="Macnee N."/>
            <person name="Campin R."/>
            <person name="Mcatee P."/>
            <person name="Drummond R."/>
            <person name="Espley R."/>
            <person name="Ireland H."/>
            <person name="Wu R."/>
            <person name="Atkinson R."/>
            <person name="Karunairetnam S."/>
            <person name="Bulley S."/>
            <person name="Chunkath S."/>
            <person name="Hanley Z."/>
            <person name="Storey R."/>
            <person name="Thrimawithana A."/>
            <person name="Thomson S."/>
            <person name="David C."/>
            <person name="Testolin R."/>
        </authorList>
    </citation>
    <scope>NUCLEOTIDE SEQUENCE [LARGE SCALE GENOMIC DNA]</scope>
    <source>
        <strain evidence="4">cv. Red5</strain>
        <tissue evidence="3">Young leaf</tissue>
    </source>
</reference>
<dbReference type="InterPro" id="IPR038808">
    <property type="entry name" value="MOS1-like"/>
</dbReference>
<feature type="region of interest" description="Disordered" evidence="2">
    <location>
        <begin position="339"/>
        <end position="363"/>
    </location>
</feature>
<feature type="compositionally biased region" description="Low complexity" evidence="2">
    <location>
        <begin position="1053"/>
        <end position="1064"/>
    </location>
</feature>
<comment type="caution">
    <text evidence="3">The sequence shown here is derived from an EMBL/GenBank/DDBJ whole genome shotgun (WGS) entry which is preliminary data.</text>
</comment>
<feature type="region of interest" description="Disordered" evidence="2">
    <location>
        <begin position="1"/>
        <end position="284"/>
    </location>
</feature>
<keyword evidence="4" id="KW-1185">Reference proteome</keyword>
<feature type="compositionally biased region" description="Low complexity" evidence="2">
    <location>
        <begin position="82"/>
        <end position="104"/>
    </location>
</feature>
<dbReference type="OrthoDB" id="1939715at2759"/>
<feature type="compositionally biased region" description="Low complexity" evidence="2">
    <location>
        <begin position="211"/>
        <end position="223"/>
    </location>
</feature>
<feature type="region of interest" description="Disordered" evidence="2">
    <location>
        <begin position="1182"/>
        <end position="1590"/>
    </location>
</feature>
<keyword evidence="1" id="KW-0175">Coiled coil</keyword>
<feature type="compositionally biased region" description="Basic and acidic residues" evidence="2">
    <location>
        <begin position="250"/>
        <end position="261"/>
    </location>
</feature>